<protein>
    <submittedName>
        <fullName evidence="2 4">Uncharacterized protein</fullName>
    </submittedName>
</protein>
<keyword evidence="3" id="KW-1185">Reference proteome</keyword>
<dbReference type="EMBL" id="UYRR01031294">
    <property type="protein sequence ID" value="VDK48683.1"/>
    <property type="molecule type" value="Genomic_DNA"/>
</dbReference>
<dbReference type="OrthoDB" id="5850829at2759"/>
<organism evidence="4">
    <name type="scientific">Anisakis simplex</name>
    <name type="common">Herring worm</name>
    <dbReference type="NCBI Taxonomy" id="6269"/>
    <lineage>
        <taxon>Eukaryota</taxon>
        <taxon>Metazoa</taxon>
        <taxon>Ecdysozoa</taxon>
        <taxon>Nematoda</taxon>
        <taxon>Chromadorea</taxon>
        <taxon>Rhabditida</taxon>
        <taxon>Spirurina</taxon>
        <taxon>Ascaridomorpha</taxon>
        <taxon>Ascaridoidea</taxon>
        <taxon>Anisakidae</taxon>
        <taxon>Anisakis</taxon>
        <taxon>Anisakis simplex complex</taxon>
    </lineage>
</organism>
<feature type="region of interest" description="Disordered" evidence="1">
    <location>
        <begin position="35"/>
        <end position="92"/>
    </location>
</feature>
<name>A0A0M3JYP7_ANISI</name>
<reference evidence="2 3" key="2">
    <citation type="submission" date="2018-11" db="EMBL/GenBank/DDBJ databases">
        <authorList>
            <consortium name="Pathogen Informatics"/>
        </authorList>
    </citation>
    <scope>NUCLEOTIDE SEQUENCE [LARGE SCALE GENOMIC DNA]</scope>
</reference>
<feature type="compositionally biased region" description="Basic residues" evidence="1">
    <location>
        <begin position="45"/>
        <end position="54"/>
    </location>
</feature>
<evidence type="ECO:0000313" key="2">
    <source>
        <dbReference type="EMBL" id="VDK48683.1"/>
    </source>
</evidence>
<evidence type="ECO:0000313" key="3">
    <source>
        <dbReference type="Proteomes" id="UP000267096"/>
    </source>
</evidence>
<gene>
    <name evidence="2" type="ORF">ASIM_LOCUS13010</name>
</gene>
<reference evidence="4" key="1">
    <citation type="submission" date="2017-02" db="UniProtKB">
        <authorList>
            <consortium name="WormBaseParasite"/>
        </authorList>
    </citation>
    <scope>IDENTIFICATION</scope>
</reference>
<feature type="compositionally biased region" description="Low complexity" evidence="1">
    <location>
        <begin position="59"/>
        <end position="92"/>
    </location>
</feature>
<evidence type="ECO:0000313" key="4">
    <source>
        <dbReference type="WBParaSite" id="ASIM_0001358201-mRNA-1"/>
    </source>
</evidence>
<sequence length="158" mass="17499">MEVDGFAEANQLLCSALEQLDDIIASENERLANEVDDNDVISMNRPRRNRRRRNEKNMESISSSSGGSSNSSSINGESQSPPSDIPESSSISNTTPNIFEAFLRAIDKNEIVERPGLETQLKIMHWLCGTDGSQMKASLVFIVANEWMLNAGNDYRAC</sequence>
<dbReference type="AlphaFoldDB" id="A0A0M3JYP7"/>
<dbReference type="Proteomes" id="UP000267096">
    <property type="component" value="Unassembled WGS sequence"/>
</dbReference>
<evidence type="ECO:0000256" key="1">
    <source>
        <dbReference type="SAM" id="MobiDB-lite"/>
    </source>
</evidence>
<accession>A0A0M3JYP7</accession>
<dbReference type="WBParaSite" id="ASIM_0001358201-mRNA-1">
    <property type="protein sequence ID" value="ASIM_0001358201-mRNA-1"/>
    <property type="gene ID" value="ASIM_0001358201"/>
</dbReference>
<proteinExistence type="predicted"/>